<dbReference type="PROSITE" id="PS51186">
    <property type="entry name" value="GNAT"/>
    <property type="match status" value="1"/>
</dbReference>
<dbReference type="Pfam" id="PF13302">
    <property type="entry name" value="Acetyltransf_3"/>
    <property type="match status" value="1"/>
</dbReference>
<dbReference type="InterPro" id="IPR016181">
    <property type="entry name" value="Acyl_CoA_acyltransferase"/>
</dbReference>
<dbReference type="InterPro" id="IPR051531">
    <property type="entry name" value="N-acetyltransferase"/>
</dbReference>
<proteinExistence type="predicted"/>
<dbReference type="PANTHER" id="PTHR43792:SF1">
    <property type="entry name" value="N-ACETYLTRANSFERASE DOMAIN-CONTAINING PROTEIN"/>
    <property type="match status" value="1"/>
</dbReference>
<dbReference type="PANTHER" id="PTHR43792">
    <property type="entry name" value="GNAT FAMILY, PUTATIVE (AFU_ORTHOLOGUE AFUA_3G00765)-RELATED-RELATED"/>
    <property type="match status" value="1"/>
</dbReference>
<dbReference type="SUPFAM" id="SSF55729">
    <property type="entry name" value="Acyl-CoA N-acyltransferases (Nat)"/>
    <property type="match status" value="1"/>
</dbReference>
<keyword evidence="2" id="KW-0808">Transferase</keyword>
<dbReference type="GO" id="GO:0016747">
    <property type="term" value="F:acyltransferase activity, transferring groups other than amino-acyl groups"/>
    <property type="evidence" value="ECO:0007669"/>
    <property type="project" value="InterPro"/>
</dbReference>
<dbReference type="RefSeq" id="WP_058441483.1">
    <property type="nucleotide sequence ID" value="NZ_CAAAHU010000003.1"/>
</dbReference>
<accession>A0A0W0SKV9</accession>
<dbReference type="Proteomes" id="UP000054742">
    <property type="component" value="Unassembled WGS sequence"/>
</dbReference>
<dbReference type="AlphaFoldDB" id="A0A0W0SKV9"/>
<comment type="caution">
    <text evidence="2">The sequence shown here is derived from an EMBL/GenBank/DDBJ whole genome shotgun (WGS) entry which is preliminary data.</text>
</comment>
<evidence type="ECO:0000313" key="3">
    <source>
        <dbReference type="Proteomes" id="UP000054742"/>
    </source>
</evidence>
<keyword evidence="3" id="KW-1185">Reference proteome</keyword>
<dbReference type="Gene3D" id="3.40.630.30">
    <property type="match status" value="1"/>
</dbReference>
<dbReference type="OrthoDB" id="9801656at2"/>
<dbReference type="STRING" id="29422.Lbru_1403"/>
<dbReference type="EMBL" id="LNXV01000011">
    <property type="protein sequence ID" value="KTC84042.1"/>
    <property type="molecule type" value="Genomic_DNA"/>
</dbReference>
<gene>
    <name evidence="2" type="ORF">Lbru_1403</name>
</gene>
<dbReference type="InterPro" id="IPR000182">
    <property type="entry name" value="GNAT_dom"/>
</dbReference>
<sequence>MKVLVSERIIIREWQDSDYKPFVAMNADEQVMEYFPATLTEKETVAMIERINIHIQQQGFGLWVAELKETGEFMGFVGLSIPSFYAHFTPCVEIGWRLALPFWGKGLATEGAKVVLNYGFNELNLKEIVSFTTLSNVRSQRVMQKIGMTHDEKDDFCHPNLPLYHILSRHVLYRCQKRV</sequence>
<feature type="domain" description="N-acetyltransferase" evidence="1">
    <location>
        <begin position="9"/>
        <end position="170"/>
    </location>
</feature>
<name>A0A0W0SKV9_9GAMM</name>
<reference evidence="2 3" key="1">
    <citation type="submission" date="2015-11" db="EMBL/GenBank/DDBJ databases">
        <title>Genomic analysis of 38 Legionella species identifies large and diverse effector repertoires.</title>
        <authorList>
            <person name="Burstein D."/>
            <person name="Amaro F."/>
            <person name="Zusman T."/>
            <person name="Lifshitz Z."/>
            <person name="Cohen O."/>
            <person name="Gilbert J.A."/>
            <person name="Pupko T."/>
            <person name="Shuman H.A."/>
            <person name="Segal G."/>
        </authorList>
    </citation>
    <scope>NUCLEOTIDE SEQUENCE [LARGE SCALE GENOMIC DNA]</scope>
    <source>
        <strain evidence="2 3">ATCC 43878</strain>
    </source>
</reference>
<protein>
    <submittedName>
        <fullName evidence="2">Acetyltransferase</fullName>
    </submittedName>
</protein>
<evidence type="ECO:0000259" key="1">
    <source>
        <dbReference type="PROSITE" id="PS51186"/>
    </source>
</evidence>
<dbReference type="PATRIC" id="fig|29422.6.peg.1487"/>
<organism evidence="2 3">
    <name type="scientific">Legionella brunensis</name>
    <dbReference type="NCBI Taxonomy" id="29422"/>
    <lineage>
        <taxon>Bacteria</taxon>
        <taxon>Pseudomonadati</taxon>
        <taxon>Pseudomonadota</taxon>
        <taxon>Gammaproteobacteria</taxon>
        <taxon>Legionellales</taxon>
        <taxon>Legionellaceae</taxon>
        <taxon>Legionella</taxon>
    </lineage>
</organism>
<evidence type="ECO:0000313" key="2">
    <source>
        <dbReference type="EMBL" id="KTC84042.1"/>
    </source>
</evidence>